<proteinExistence type="predicted"/>
<name>A0A974AH47_9BRAD</name>
<gene>
    <name evidence="2" type="ORF">HU230_21005</name>
</gene>
<comment type="caution">
    <text evidence="2">The sequence shown here is derived from an EMBL/GenBank/DDBJ whole genome shotgun (WGS) entry which is preliminary data.</text>
</comment>
<feature type="region of interest" description="Disordered" evidence="1">
    <location>
        <begin position="1"/>
        <end position="32"/>
    </location>
</feature>
<reference evidence="2" key="1">
    <citation type="submission" date="2020-06" db="EMBL/GenBank/DDBJ databases">
        <title>Whole Genome Sequence of Bradyrhizobium sp. Strain 66S1MB.</title>
        <authorList>
            <person name="Bromfield E."/>
            <person name="Cloutier S."/>
        </authorList>
    </citation>
    <scope>NUCLEOTIDE SEQUENCE</scope>
    <source>
        <strain evidence="2">66S1MB</strain>
    </source>
</reference>
<dbReference type="EMBL" id="JABWSX010000001">
    <property type="protein sequence ID" value="NVL08188.1"/>
    <property type="molecule type" value="Genomic_DNA"/>
</dbReference>
<protein>
    <submittedName>
        <fullName evidence="2">Uncharacterized protein</fullName>
    </submittedName>
</protein>
<accession>A0A974AH47</accession>
<dbReference type="AlphaFoldDB" id="A0A974AH47"/>
<organism evidence="2">
    <name type="scientific">Bradyrhizobium quebecense</name>
    <dbReference type="NCBI Taxonomy" id="2748629"/>
    <lineage>
        <taxon>Bacteria</taxon>
        <taxon>Pseudomonadati</taxon>
        <taxon>Pseudomonadota</taxon>
        <taxon>Alphaproteobacteria</taxon>
        <taxon>Hyphomicrobiales</taxon>
        <taxon>Nitrobacteraceae</taxon>
        <taxon>Bradyrhizobium</taxon>
    </lineage>
</organism>
<evidence type="ECO:0000256" key="1">
    <source>
        <dbReference type="SAM" id="MobiDB-lite"/>
    </source>
</evidence>
<sequence length="65" mass="6949">MQVIGLKLVPPPASEKPAQEPAIGPDGGPNPQLVPLLNKTTTQPCVDVRRAPSYNRQETNFVNTG</sequence>
<evidence type="ECO:0000313" key="2">
    <source>
        <dbReference type="EMBL" id="NVL08188.1"/>
    </source>
</evidence>